<organism evidence="1 2">
    <name type="scientific">Lophium mytilinum</name>
    <dbReference type="NCBI Taxonomy" id="390894"/>
    <lineage>
        <taxon>Eukaryota</taxon>
        <taxon>Fungi</taxon>
        <taxon>Dikarya</taxon>
        <taxon>Ascomycota</taxon>
        <taxon>Pezizomycotina</taxon>
        <taxon>Dothideomycetes</taxon>
        <taxon>Pleosporomycetidae</taxon>
        <taxon>Mytilinidiales</taxon>
        <taxon>Mytilinidiaceae</taxon>
        <taxon>Lophium</taxon>
    </lineage>
</organism>
<protein>
    <submittedName>
        <fullName evidence="1">Uncharacterized protein</fullName>
    </submittedName>
</protein>
<reference evidence="1" key="1">
    <citation type="journal article" date="2020" name="Stud. Mycol.">
        <title>101 Dothideomycetes genomes: a test case for predicting lifestyles and emergence of pathogens.</title>
        <authorList>
            <person name="Haridas S."/>
            <person name="Albert R."/>
            <person name="Binder M."/>
            <person name="Bloem J."/>
            <person name="Labutti K."/>
            <person name="Salamov A."/>
            <person name="Andreopoulos B."/>
            <person name="Baker S."/>
            <person name="Barry K."/>
            <person name="Bills G."/>
            <person name="Bluhm B."/>
            <person name="Cannon C."/>
            <person name="Castanera R."/>
            <person name="Culley D."/>
            <person name="Daum C."/>
            <person name="Ezra D."/>
            <person name="Gonzalez J."/>
            <person name="Henrissat B."/>
            <person name="Kuo A."/>
            <person name="Liang C."/>
            <person name="Lipzen A."/>
            <person name="Lutzoni F."/>
            <person name="Magnuson J."/>
            <person name="Mondo S."/>
            <person name="Nolan M."/>
            <person name="Ohm R."/>
            <person name="Pangilinan J."/>
            <person name="Park H.-J."/>
            <person name="Ramirez L."/>
            <person name="Alfaro M."/>
            <person name="Sun H."/>
            <person name="Tritt A."/>
            <person name="Yoshinaga Y."/>
            <person name="Zwiers L.-H."/>
            <person name="Turgeon B."/>
            <person name="Goodwin S."/>
            <person name="Spatafora J."/>
            <person name="Crous P."/>
            <person name="Grigoriev I."/>
        </authorList>
    </citation>
    <scope>NUCLEOTIDE SEQUENCE</scope>
    <source>
        <strain evidence="1">CBS 269.34</strain>
    </source>
</reference>
<dbReference type="EMBL" id="MU004185">
    <property type="protein sequence ID" value="KAF2498932.1"/>
    <property type="molecule type" value="Genomic_DNA"/>
</dbReference>
<keyword evidence="2" id="KW-1185">Reference proteome</keyword>
<evidence type="ECO:0000313" key="2">
    <source>
        <dbReference type="Proteomes" id="UP000799750"/>
    </source>
</evidence>
<dbReference type="Proteomes" id="UP000799750">
    <property type="component" value="Unassembled WGS sequence"/>
</dbReference>
<accession>A0A6A6R3K9</accession>
<sequence length="102" mass="11419">MRSIVFSTRYEDTSAPVIESTTGVDSVGGFTLLGSLRETDDGRVLLHLAKTYTTVHGGHAGHSWEWRAWVTPFGIVGAWGNLNTDVFQGYLWLWKKEWCSEA</sequence>
<proteinExistence type="predicted"/>
<gene>
    <name evidence="1" type="ORF">BU16DRAFT_524952</name>
</gene>
<evidence type="ECO:0000313" key="1">
    <source>
        <dbReference type="EMBL" id="KAF2498932.1"/>
    </source>
</evidence>
<name>A0A6A6R3K9_9PEZI</name>
<dbReference type="AlphaFoldDB" id="A0A6A6R3K9"/>
<dbReference type="OrthoDB" id="5139943at2759"/>